<reference evidence="3 4" key="1">
    <citation type="submission" date="2023-04" db="EMBL/GenBank/DDBJ databases">
        <title>Fusibacter bizertensis strain WBS, isolated from littoral bottom sediments of the Arctic seas - biochemical and genomic analysis.</title>
        <authorList>
            <person name="Brioukhanov A.L."/>
        </authorList>
    </citation>
    <scope>NUCLEOTIDE SEQUENCE [LARGE SCALE GENOMIC DNA]</scope>
    <source>
        <strain evidence="3 4">WBS</strain>
    </source>
</reference>
<feature type="domain" description="Nucleoside transporter/FeoB GTPase Gate" evidence="2">
    <location>
        <begin position="21"/>
        <end position="102"/>
    </location>
</feature>
<name>A0ABT6N9U1_9FIRM</name>
<keyword evidence="4" id="KW-1185">Reference proteome</keyword>
<dbReference type="Proteomes" id="UP001158045">
    <property type="component" value="Unassembled WGS sequence"/>
</dbReference>
<gene>
    <name evidence="3" type="ORF">QE109_03375</name>
</gene>
<proteinExistence type="predicted"/>
<feature type="transmembrane region" description="Helical" evidence="1">
    <location>
        <begin position="20"/>
        <end position="41"/>
    </location>
</feature>
<keyword evidence="1" id="KW-0812">Transmembrane</keyword>
<accession>A0ABT6N9U1</accession>
<feature type="transmembrane region" description="Helical" evidence="1">
    <location>
        <begin position="61"/>
        <end position="83"/>
    </location>
</feature>
<feature type="transmembrane region" description="Helical" evidence="1">
    <location>
        <begin position="90"/>
        <end position="109"/>
    </location>
</feature>
<dbReference type="Pfam" id="PF07670">
    <property type="entry name" value="Gate"/>
    <property type="match status" value="1"/>
</dbReference>
<comment type="caution">
    <text evidence="3">The sequence shown here is derived from an EMBL/GenBank/DDBJ whole genome shotgun (WGS) entry which is preliminary data.</text>
</comment>
<keyword evidence="1" id="KW-1133">Transmembrane helix</keyword>
<dbReference type="RefSeq" id="WP_281092970.1">
    <property type="nucleotide sequence ID" value="NZ_JARYZI010000001.1"/>
</dbReference>
<evidence type="ECO:0000313" key="4">
    <source>
        <dbReference type="Proteomes" id="UP001158045"/>
    </source>
</evidence>
<keyword evidence="1" id="KW-0472">Membrane</keyword>
<evidence type="ECO:0000259" key="2">
    <source>
        <dbReference type="Pfam" id="PF07670"/>
    </source>
</evidence>
<dbReference type="InterPro" id="IPR011642">
    <property type="entry name" value="Gate_dom"/>
</dbReference>
<organism evidence="3 4">
    <name type="scientific">Fusibacter bizertensis</name>
    <dbReference type="NCBI Taxonomy" id="1488331"/>
    <lineage>
        <taxon>Bacteria</taxon>
        <taxon>Bacillati</taxon>
        <taxon>Bacillota</taxon>
        <taxon>Clostridia</taxon>
        <taxon>Eubacteriales</taxon>
        <taxon>Eubacteriales Family XII. Incertae Sedis</taxon>
        <taxon>Fusibacter</taxon>
    </lineage>
</organism>
<sequence>MITIGTFKRGFVNGFKTLWLLSKVLVPVYLLITLIRLTPIIDWISLVFKPLMFIFGLPGEAAIVLVLGNTLNLYAALGAIASLTLTVKQITILAVMLAFSHSLIVETAIFNKLNVPVTKVVTFRISLGVLSGVILNLIL</sequence>
<protein>
    <submittedName>
        <fullName evidence="3">Nucleoside recognition protein</fullName>
    </submittedName>
</protein>
<evidence type="ECO:0000313" key="3">
    <source>
        <dbReference type="EMBL" id="MDH8677172.1"/>
    </source>
</evidence>
<evidence type="ECO:0000256" key="1">
    <source>
        <dbReference type="SAM" id="Phobius"/>
    </source>
</evidence>
<dbReference type="EMBL" id="JARYZI010000001">
    <property type="protein sequence ID" value="MDH8677172.1"/>
    <property type="molecule type" value="Genomic_DNA"/>
</dbReference>
<feature type="transmembrane region" description="Helical" evidence="1">
    <location>
        <begin position="121"/>
        <end position="138"/>
    </location>
</feature>